<protein>
    <submittedName>
        <fullName evidence="3">Uncharacterized protein</fullName>
    </submittedName>
</protein>
<proteinExistence type="predicted"/>
<dbReference type="RefSeq" id="XP_763663.1">
    <property type="nucleotide sequence ID" value="XM_758570.1"/>
</dbReference>
<comment type="caution">
    <text evidence="3">The sequence shown here is derived from an EMBL/GenBank/DDBJ whole genome shotgun (WGS) entry which is preliminary data.</text>
</comment>
<feature type="chain" id="PRO_5004241478" evidence="2">
    <location>
        <begin position="26"/>
        <end position="562"/>
    </location>
</feature>
<dbReference type="InParanoid" id="Q4N3F9"/>
<dbReference type="eggNOG" id="ENOG502QY6T">
    <property type="taxonomic scope" value="Eukaryota"/>
</dbReference>
<sequence>MEKFMAPIIFITFYVLTLSTTSVSSVPNADDQKIELIDIKDINTTKYSIILSENDQNAVKIVPKTGKLIDMVLISSDVLWLKKGGDKCSEILLIKISEDHVLISLKLIKKKESSVISFVKHHDTIIDTGNLSSFLLLNDLSGTIMPIVEHETSEDKSFKHHNYETEIDETFNISWEFDKLYYLSTKEPGSKHSKVYEPCGSGKIKQIYDFGKLICKASEEEKSFTRIEVHSSDKIKTKFLLATTENNTTKYFRLNADWNKVEKDFYDKFLGEFIEKLGKEGSSGSKNRPGHKIVSNSKPDPNSGSDNDNDLLYPSGYGKFSTNLSNIKITRLAPSNIYTVDTTNKFKILGTEITLRNESQVTELFIIKLSNKLVLVEICLRHEGVRYKNAYYKRTLNEGRFTGTNKSELFDALFNDFSKNENKVTLKYTSVFPIIQGKETGKMPDGILDIILPDHPSVADAATQTEEVYTPTYEMKPQEEPVDESNEKEPMTKVELSHENDTKKQPTHENTKHKRSVSKENKHHPESHSDVKKKLRQAEKSSISSFLPNKIEIILVALLLIC</sequence>
<evidence type="ECO:0000313" key="4">
    <source>
        <dbReference type="Proteomes" id="UP000001949"/>
    </source>
</evidence>
<feature type="compositionally biased region" description="Basic and acidic residues" evidence="1">
    <location>
        <begin position="517"/>
        <end position="539"/>
    </location>
</feature>
<feature type="region of interest" description="Disordered" evidence="1">
    <location>
        <begin position="467"/>
        <end position="541"/>
    </location>
</feature>
<keyword evidence="4" id="KW-1185">Reference proteome</keyword>
<organism evidence="3 4">
    <name type="scientific">Theileria parva</name>
    <name type="common">East coast fever infection agent</name>
    <dbReference type="NCBI Taxonomy" id="5875"/>
    <lineage>
        <taxon>Eukaryota</taxon>
        <taxon>Sar</taxon>
        <taxon>Alveolata</taxon>
        <taxon>Apicomplexa</taxon>
        <taxon>Aconoidasida</taxon>
        <taxon>Piroplasmida</taxon>
        <taxon>Theileriidae</taxon>
        <taxon>Theileria</taxon>
    </lineage>
</organism>
<name>Q4N3F9_THEPA</name>
<evidence type="ECO:0000256" key="1">
    <source>
        <dbReference type="SAM" id="MobiDB-lite"/>
    </source>
</evidence>
<dbReference type="Proteomes" id="UP000001949">
    <property type="component" value="Unassembled WGS sequence"/>
</dbReference>
<accession>Q4N3F9</accession>
<dbReference type="VEuPathDB" id="PiroplasmaDB:TpMuguga_04g00028"/>
<feature type="signal peptide" evidence="2">
    <location>
        <begin position="1"/>
        <end position="25"/>
    </location>
</feature>
<dbReference type="OMA" id="WEFDKLY"/>
<evidence type="ECO:0000313" key="3">
    <source>
        <dbReference type="EMBL" id="EAN31380.1"/>
    </source>
</evidence>
<dbReference type="EMBL" id="AAGK01000004">
    <property type="protein sequence ID" value="EAN31380.1"/>
    <property type="molecule type" value="Genomic_DNA"/>
</dbReference>
<reference evidence="3 4" key="1">
    <citation type="journal article" date="2005" name="Science">
        <title>Genome sequence of Theileria parva, a bovine pathogen that transforms lymphocytes.</title>
        <authorList>
            <person name="Gardner M.J."/>
            <person name="Bishop R."/>
            <person name="Shah T."/>
            <person name="de Villiers E.P."/>
            <person name="Carlton J.M."/>
            <person name="Hall N."/>
            <person name="Ren Q."/>
            <person name="Paulsen I.T."/>
            <person name="Pain A."/>
            <person name="Berriman M."/>
            <person name="Wilson R.J.M."/>
            <person name="Sato S."/>
            <person name="Ralph S.A."/>
            <person name="Mann D.J."/>
            <person name="Xiong Z."/>
            <person name="Shallom S.J."/>
            <person name="Weidman J."/>
            <person name="Jiang L."/>
            <person name="Lynn J."/>
            <person name="Weaver B."/>
            <person name="Shoaibi A."/>
            <person name="Domingo A.R."/>
            <person name="Wasawo D."/>
            <person name="Crabtree J."/>
            <person name="Wortman J.R."/>
            <person name="Haas B."/>
            <person name="Angiuoli S.V."/>
            <person name="Creasy T.H."/>
            <person name="Lu C."/>
            <person name="Suh B."/>
            <person name="Silva J.C."/>
            <person name="Utterback T.R."/>
            <person name="Feldblyum T.V."/>
            <person name="Pertea M."/>
            <person name="Allen J."/>
            <person name="Nierman W.C."/>
            <person name="Taracha E.L.N."/>
            <person name="Salzberg S.L."/>
            <person name="White O.R."/>
            <person name="Fitzhugh H.A."/>
            <person name="Morzaria S."/>
            <person name="Venter J.C."/>
            <person name="Fraser C.M."/>
            <person name="Nene V."/>
        </authorList>
    </citation>
    <scope>NUCLEOTIDE SEQUENCE [LARGE SCALE GENOMIC DNA]</scope>
    <source>
        <strain evidence="3 4">Muguga</strain>
    </source>
</reference>
<dbReference type="KEGG" id="tpv:TP04_0028"/>
<dbReference type="GeneID" id="3500627"/>
<feature type="region of interest" description="Disordered" evidence="1">
    <location>
        <begin position="280"/>
        <end position="308"/>
    </location>
</feature>
<feature type="compositionally biased region" description="Basic and acidic residues" evidence="1">
    <location>
        <begin position="485"/>
        <end position="510"/>
    </location>
</feature>
<feature type="compositionally biased region" description="Low complexity" evidence="1">
    <location>
        <begin position="295"/>
        <end position="306"/>
    </location>
</feature>
<gene>
    <name evidence="3" type="ordered locus">TP04_0028</name>
</gene>
<keyword evidence="2" id="KW-0732">Signal</keyword>
<evidence type="ECO:0000256" key="2">
    <source>
        <dbReference type="SAM" id="SignalP"/>
    </source>
</evidence>
<dbReference type="AlphaFoldDB" id="Q4N3F9"/>